<accession>A0A6P8BJN6</accession>
<dbReference type="GeneID" id="41957039"/>
<keyword evidence="2" id="KW-1185">Reference proteome</keyword>
<dbReference type="OrthoDB" id="5230893at2759"/>
<proteinExistence type="predicted"/>
<dbReference type="Proteomes" id="UP000515153">
    <property type="component" value="Unplaced"/>
</dbReference>
<dbReference type="KEGG" id="pgri:PgNI_02059"/>
<evidence type="ECO:0000313" key="2">
    <source>
        <dbReference type="Proteomes" id="UP000515153"/>
    </source>
</evidence>
<evidence type="ECO:0000313" key="3">
    <source>
        <dbReference type="RefSeq" id="XP_030987327.1"/>
    </source>
</evidence>
<reference evidence="3" key="1">
    <citation type="journal article" date="2019" name="Mol. Biol. Evol.">
        <title>Blast fungal genomes show frequent chromosomal changes, gene gains and losses, and effector gene turnover.</title>
        <authorList>
            <person name="Gomez Luciano L.B."/>
            <person name="Jason Tsai I."/>
            <person name="Chuma I."/>
            <person name="Tosa Y."/>
            <person name="Chen Y.H."/>
            <person name="Li J.Y."/>
            <person name="Li M.Y."/>
            <person name="Jade Lu M.Y."/>
            <person name="Nakayashiki H."/>
            <person name="Li W.H."/>
        </authorList>
    </citation>
    <scope>NUCLEOTIDE SEQUENCE</scope>
    <source>
        <strain evidence="3">NI907</strain>
    </source>
</reference>
<reference evidence="3" key="2">
    <citation type="submission" date="2019-10" db="EMBL/GenBank/DDBJ databases">
        <authorList>
            <consortium name="NCBI Genome Project"/>
        </authorList>
    </citation>
    <scope>NUCLEOTIDE SEQUENCE</scope>
    <source>
        <strain evidence="3">NI907</strain>
    </source>
</reference>
<reference evidence="3" key="3">
    <citation type="submission" date="2025-08" db="UniProtKB">
        <authorList>
            <consortium name="RefSeq"/>
        </authorList>
    </citation>
    <scope>IDENTIFICATION</scope>
    <source>
        <strain evidence="3">NI907</strain>
    </source>
</reference>
<sequence>MAPPPTPDTGRNEELSFPALPNLLNKRLQGYLDGLADQLHEYHVDMVDHTKDLKEALEARVRKEARRAKKAKKTKKNVSRQKEQKDVGAGGSVPDSQAKGARDEKGNLIFWSLP</sequence>
<gene>
    <name evidence="3" type="ORF">PgNI_02059</name>
</gene>
<feature type="region of interest" description="Disordered" evidence="1">
    <location>
        <begin position="63"/>
        <end position="114"/>
    </location>
</feature>
<dbReference type="AlphaFoldDB" id="A0A6P8BJN6"/>
<dbReference type="RefSeq" id="XP_030987327.1">
    <property type="nucleotide sequence ID" value="XM_031122127.1"/>
</dbReference>
<feature type="compositionally biased region" description="Basic residues" evidence="1">
    <location>
        <begin position="63"/>
        <end position="79"/>
    </location>
</feature>
<organism evidence="2 3">
    <name type="scientific">Pyricularia grisea</name>
    <name type="common">Crabgrass-specific blast fungus</name>
    <name type="synonym">Magnaporthe grisea</name>
    <dbReference type="NCBI Taxonomy" id="148305"/>
    <lineage>
        <taxon>Eukaryota</taxon>
        <taxon>Fungi</taxon>
        <taxon>Dikarya</taxon>
        <taxon>Ascomycota</taxon>
        <taxon>Pezizomycotina</taxon>
        <taxon>Sordariomycetes</taxon>
        <taxon>Sordariomycetidae</taxon>
        <taxon>Magnaporthales</taxon>
        <taxon>Pyriculariaceae</taxon>
        <taxon>Pyricularia</taxon>
    </lineage>
</organism>
<evidence type="ECO:0000256" key="1">
    <source>
        <dbReference type="SAM" id="MobiDB-lite"/>
    </source>
</evidence>
<name>A0A6P8BJN6_PYRGI</name>
<protein>
    <submittedName>
        <fullName evidence="3">Uncharacterized protein</fullName>
    </submittedName>
</protein>